<evidence type="ECO:0008006" key="3">
    <source>
        <dbReference type="Google" id="ProtNLM"/>
    </source>
</evidence>
<evidence type="ECO:0000313" key="1">
    <source>
        <dbReference type="EMBL" id="GAA0432608.1"/>
    </source>
</evidence>
<dbReference type="RefSeq" id="WP_343751132.1">
    <property type="nucleotide sequence ID" value="NZ_BAAADM010000015.1"/>
</dbReference>
<sequence>MAVTKKQKLQKIFNSFELFAKNFIYIVNTQNQEQQMTLNLAQQEINDLMKDNRYLIINKARRAGISTMMLAKAIFQACTQPNSNILIVSYEGDSAKALFNQLKFMNDNLPRDKYPNLFPETKRDNKQELLLTNGSRVVSTVAGYKDIGRGMSISWAHLSEYAFYSNQKEQLLSIEQALIDKGRISIETTSNGISNHYYRLYNQAKRGNSKYKNYFIPWFHPFYRESKKGEYDEAEAWYKAQTGDRLRYKDLNEEQRRLYEQNANLRQLMWREYKLQDMKLEDFFQEYPSNDMESFISTNKSVFDQNKVLERLKYVMPDIPLNELSDVPGSLQRYIGKELKIFHEYNPKKYYYAGVDVSHGGGGDSSTCTIIDDEGVECASFGSNKLPVYQFADVLHELLMWYGQPFTAIERNNVGIVLLEKMREEYHYQNLYKEKLFDQKGKRKSQLGFTQTVSSKPVLLEKFKENFERGYILLNDVESLEQMQIYQNLGGQKMGNKQGEQNHDDKVISCSLANLAKDQNKWYI</sequence>
<name>A0ABN0Z4E9_9BACI</name>
<reference evidence="1 2" key="1">
    <citation type="journal article" date="2019" name="Int. J. Syst. Evol. Microbiol.">
        <title>The Global Catalogue of Microorganisms (GCM) 10K type strain sequencing project: providing services to taxonomists for standard genome sequencing and annotation.</title>
        <authorList>
            <consortium name="The Broad Institute Genomics Platform"/>
            <consortium name="The Broad Institute Genome Sequencing Center for Infectious Disease"/>
            <person name="Wu L."/>
            <person name="Ma J."/>
        </authorList>
    </citation>
    <scope>NUCLEOTIDE SEQUENCE [LARGE SCALE GENOMIC DNA]</scope>
    <source>
        <strain evidence="1 2">JCM 12149</strain>
    </source>
</reference>
<proteinExistence type="predicted"/>
<dbReference type="EMBL" id="BAAADM010000015">
    <property type="protein sequence ID" value="GAA0432608.1"/>
    <property type="molecule type" value="Genomic_DNA"/>
</dbReference>
<dbReference type="Proteomes" id="UP001501459">
    <property type="component" value="Unassembled WGS sequence"/>
</dbReference>
<keyword evidence="2" id="KW-1185">Reference proteome</keyword>
<accession>A0ABN0Z4E9</accession>
<gene>
    <name evidence="1" type="ORF">GCM10008983_06500</name>
</gene>
<evidence type="ECO:0000313" key="2">
    <source>
        <dbReference type="Proteomes" id="UP001501459"/>
    </source>
</evidence>
<comment type="caution">
    <text evidence="1">The sequence shown here is derived from an EMBL/GenBank/DDBJ whole genome shotgun (WGS) entry which is preliminary data.</text>
</comment>
<protein>
    <recommendedName>
        <fullName evidence="3">Terminase-like family protein</fullName>
    </recommendedName>
</protein>
<dbReference type="Gene3D" id="3.40.50.300">
    <property type="entry name" value="P-loop containing nucleotide triphosphate hydrolases"/>
    <property type="match status" value="1"/>
</dbReference>
<dbReference type="Gene3D" id="3.30.420.240">
    <property type="match status" value="1"/>
</dbReference>
<dbReference type="InterPro" id="IPR027417">
    <property type="entry name" value="P-loop_NTPase"/>
</dbReference>
<organism evidence="1 2">
    <name type="scientific">Lentibacillus halophilus</name>
    <dbReference type="NCBI Taxonomy" id="295065"/>
    <lineage>
        <taxon>Bacteria</taxon>
        <taxon>Bacillati</taxon>
        <taxon>Bacillota</taxon>
        <taxon>Bacilli</taxon>
        <taxon>Bacillales</taxon>
        <taxon>Bacillaceae</taxon>
        <taxon>Lentibacillus</taxon>
    </lineage>
</organism>